<feature type="compositionally biased region" description="Basic and acidic residues" evidence="7">
    <location>
        <begin position="396"/>
        <end position="411"/>
    </location>
</feature>
<dbReference type="Proteomes" id="UP001186944">
    <property type="component" value="Unassembled WGS sequence"/>
</dbReference>
<dbReference type="Pfam" id="PF13832">
    <property type="entry name" value="zf-HC5HC2H_2"/>
    <property type="match status" value="1"/>
</dbReference>
<evidence type="ECO:0000313" key="10">
    <source>
        <dbReference type="EMBL" id="KAK3100521.1"/>
    </source>
</evidence>
<dbReference type="PROSITE" id="PS51805">
    <property type="entry name" value="EPHD"/>
    <property type="match status" value="1"/>
</dbReference>
<comment type="similarity">
    <text evidence="5">Belongs to the JADE family.</text>
</comment>
<dbReference type="InterPro" id="IPR013083">
    <property type="entry name" value="Znf_RING/FYVE/PHD"/>
</dbReference>
<evidence type="ECO:0000259" key="9">
    <source>
        <dbReference type="PROSITE" id="PS51805"/>
    </source>
</evidence>
<dbReference type="PANTHER" id="PTHR13793:SF160">
    <property type="entry name" value="PHD FINGER PROTEIN RHINOCEROS"/>
    <property type="match status" value="1"/>
</dbReference>
<evidence type="ECO:0000259" key="8">
    <source>
        <dbReference type="PROSITE" id="PS50016"/>
    </source>
</evidence>
<feature type="compositionally biased region" description="Basic and acidic residues" evidence="7">
    <location>
        <begin position="9"/>
        <end position="27"/>
    </location>
</feature>
<evidence type="ECO:0000256" key="1">
    <source>
        <dbReference type="ARBA" id="ARBA00022723"/>
    </source>
</evidence>
<feature type="region of interest" description="Disordered" evidence="7">
    <location>
        <begin position="937"/>
        <end position="959"/>
    </location>
</feature>
<evidence type="ECO:0000256" key="3">
    <source>
        <dbReference type="ARBA" id="ARBA00022771"/>
    </source>
</evidence>
<reference evidence="10" key="1">
    <citation type="submission" date="2019-08" db="EMBL/GenBank/DDBJ databases">
        <title>The improved chromosome-level genome for the pearl oyster Pinctada fucata martensii using PacBio sequencing and Hi-C.</title>
        <authorList>
            <person name="Zheng Z."/>
        </authorList>
    </citation>
    <scope>NUCLEOTIDE SEQUENCE</scope>
    <source>
        <strain evidence="10">ZZ-2019</strain>
        <tissue evidence="10">Adductor muscle</tissue>
    </source>
</reference>
<dbReference type="EMBL" id="VSWD01000006">
    <property type="protein sequence ID" value="KAK3100521.1"/>
    <property type="molecule type" value="Genomic_DNA"/>
</dbReference>
<dbReference type="PROSITE" id="PS50016">
    <property type="entry name" value="ZF_PHD_2"/>
    <property type="match status" value="1"/>
</dbReference>
<feature type="region of interest" description="Disordered" evidence="7">
    <location>
        <begin position="393"/>
        <end position="425"/>
    </location>
</feature>
<evidence type="ECO:0000256" key="4">
    <source>
        <dbReference type="ARBA" id="ARBA00022833"/>
    </source>
</evidence>
<keyword evidence="4" id="KW-0862">Zinc</keyword>
<dbReference type="InterPro" id="IPR019786">
    <property type="entry name" value="Zinc_finger_PHD-type_CS"/>
</dbReference>
<dbReference type="Pfam" id="PF13831">
    <property type="entry name" value="PHD_2"/>
    <property type="match status" value="1"/>
</dbReference>
<dbReference type="InterPro" id="IPR019787">
    <property type="entry name" value="Znf_PHD-finger"/>
</dbReference>
<dbReference type="GO" id="GO:0006357">
    <property type="term" value="P:regulation of transcription by RNA polymerase II"/>
    <property type="evidence" value="ECO:0007669"/>
    <property type="project" value="TreeGrafter"/>
</dbReference>
<keyword evidence="1" id="KW-0479">Metal-binding</keyword>
<accession>A0AA89C977</accession>
<feature type="compositionally biased region" description="Basic and acidic residues" evidence="7">
    <location>
        <begin position="717"/>
        <end position="732"/>
    </location>
</feature>
<dbReference type="CDD" id="cd15573">
    <property type="entry name" value="PHD_JADE"/>
    <property type="match status" value="1"/>
</dbReference>
<keyword evidence="2" id="KW-0677">Repeat</keyword>
<dbReference type="SUPFAM" id="SSF57903">
    <property type="entry name" value="FYVE/PHD zinc finger"/>
    <property type="match status" value="1"/>
</dbReference>
<proteinExistence type="inferred from homology"/>
<feature type="domain" description="PHD-type" evidence="8">
    <location>
        <begin position="224"/>
        <end position="274"/>
    </location>
</feature>
<evidence type="ECO:0000256" key="7">
    <source>
        <dbReference type="SAM" id="MobiDB-lite"/>
    </source>
</evidence>
<sequence>MPPSKNKRAREESPDPGESHKKAKMDESDSEDDGETGTEYLKAVPCGSGLRSPVSSHNKPAELFRKDLISAMKLADSEQLNAENYLLISDPWRQEWEKGVQVPVNEKAIPDLSVSEMKVKSKGSGDFKIPKKLLHSNKDETFQQGIHELTGMQQLSEEVVRYDLDDMDVCWLRRANEEREQTGEILIDEWVMETVIEGLEAQCHERMQQKKKTEEGLGIEYDEDVVCAVCASPESEECNEMVFCDGCDICVHQACYGIQAIPEGSWLCRTCALGIKPTCILCPKTGGAMKSTRSGTKWAHVNCALWIPEVSIGCVEKMEPVTKISQIPASRWALICCVCKERQGACIQCSVKSCKTAFHVSCAFSSNLEMKTLLTDESADDGGVKLKAYCPRHSNKKGERRGSESDGDSPRKSLPGSPRKELTDEEIAKMRAEKMRQLTEEFYTVIDSDELAASLNLDPSAVELISEYWKLKRKTVFDVPMLTPKTEEEDLLEKQQEDSLVARMKMFVQLRQDLERVRNLCYMVSKREKVKKQFYKSHEAAFMALAESLNRKSYMSDRDAKRIAQKWRFDSIYDQQVFHNMKYRQYDDIVDDEKEEIIDQEESKIVEEEKTEKIKSPTEKAMLRENLFDAMQASFKQNDTPTVSPGSDASISGKKSRGRPRKYIKSSHKTEELPQPETDDQVKNDTDNVKLSEPHVQSARKLRSNIKSSIKYEEVDSDIDMHSESKVEELSPRRRHSRHRSGAGQEAMVREKQSTPAPEQLTNERELRSSSNKNNSADKTVKNELIFSNKHDQVSDRVKHEVRNLINTNKLVVSDRIREKVQRTLLQNGSKNGRSLPNGFVQAQLTDTVVNGRRALDEISPSRTRQRSIDNNSPVSPRANLSTSKKLILSLGSPRKTPDKVILDSDHDVIRAISPGPETRSVRRRIDNVFDVFKEQDFSRRSSRENSPDVGSDPLSNFKTRNLLHGSERVTRASSPASSCRSRRDSHNSEFIDVENIDIQNTQKRVTRSQVADSGEFQRFYCQL</sequence>
<evidence type="ECO:0000256" key="5">
    <source>
        <dbReference type="ARBA" id="ARBA00038371"/>
    </source>
</evidence>
<feature type="domain" description="PHD-type" evidence="9">
    <location>
        <begin position="276"/>
        <end position="394"/>
    </location>
</feature>
<name>A0AA89C977_PINIB</name>
<dbReference type="Gene3D" id="3.30.40.10">
    <property type="entry name" value="Zinc/RING finger domain, C3HC4 (zinc finger)"/>
    <property type="match status" value="2"/>
</dbReference>
<evidence type="ECO:0000313" key="11">
    <source>
        <dbReference type="Proteomes" id="UP001186944"/>
    </source>
</evidence>
<dbReference type="SMART" id="SM00249">
    <property type="entry name" value="PHD"/>
    <property type="match status" value="2"/>
</dbReference>
<dbReference type="PROSITE" id="PS01359">
    <property type="entry name" value="ZF_PHD_1"/>
    <property type="match status" value="1"/>
</dbReference>
<feature type="region of interest" description="Disordered" evidence="7">
    <location>
        <begin position="854"/>
        <end position="881"/>
    </location>
</feature>
<dbReference type="GO" id="GO:0008270">
    <property type="term" value="F:zinc ion binding"/>
    <property type="evidence" value="ECO:0007669"/>
    <property type="project" value="UniProtKB-KW"/>
</dbReference>
<gene>
    <name evidence="10" type="ORF">FSP39_021267</name>
</gene>
<feature type="region of interest" description="Disordered" evidence="7">
    <location>
        <begin position="1"/>
        <end position="57"/>
    </location>
</feature>
<keyword evidence="3 6" id="KW-0863">Zinc-finger</keyword>
<dbReference type="FunFam" id="3.30.40.10:FF:000004">
    <property type="entry name" value="Jade family PHD finger 2"/>
    <property type="match status" value="1"/>
</dbReference>
<evidence type="ECO:0000256" key="6">
    <source>
        <dbReference type="PROSITE-ProRule" id="PRU00146"/>
    </source>
</evidence>
<feature type="compositionally biased region" description="Basic residues" evidence="7">
    <location>
        <begin position="654"/>
        <end position="667"/>
    </location>
</feature>
<feature type="compositionally biased region" description="Polar residues" evidence="7">
    <location>
        <begin position="769"/>
        <end position="778"/>
    </location>
</feature>
<evidence type="ECO:0008006" key="12">
    <source>
        <dbReference type="Google" id="ProtNLM"/>
    </source>
</evidence>
<feature type="compositionally biased region" description="Basic and acidic residues" evidence="7">
    <location>
        <begin position="680"/>
        <end position="693"/>
    </location>
</feature>
<dbReference type="PANTHER" id="PTHR13793">
    <property type="entry name" value="PHD FINGER PROTEINS"/>
    <property type="match status" value="1"/>
</dbReference>
<dbReference type="AlphaFoldDB" id="A0AA89C977"/>
<feature type="compositionally biased region" description="Basic and acidic residues" evidence="7">
    <location>
        <begin position="937"/>
        <end position="947"/>
    </location>
</feature>
<feature type="compositionally biased region" description="Polar residues" evidence="7">
    <location>
        <begin position="869"/>
        <end position="881"/>
    </location>
</feature>
<protein>
    <recommendedName>
        <fullName evidence="12">Protein Jade-1</fullName>
    </recommendedName>
</protein>
<dbReference type="InterPro" id="IPR034732">
    <property type="entry name" value="EPHD"/>
</dbReference>
<evidence type="ECO:0000256" key="2">
    <source>
        <dbReference type="ARBA" id="ARBA00022737"/>
    </source>
</evidence>
<feature type="region of interest" description="Disordered" evidence="7">
    <location>
        <begin position="601"/>
        <end position="620"/>
    </location>
</feature>
<dbReference type="CDD" id="cd15671">
    <property type="entry name" value="ePHD_JADE"/>
    <property type="match status" value="1"/>
</dbReference>
<feature type="region of interest" description="Disordered" evidence="7">
    <location>
        <begin position="968"/>
        <end position="987"/>
    </location>
</feature>
<dbReference type="FunFam" id="3.30.40.10:FF:000030">
    <property type="entry name" value="Protein Jade-1 isoform 1"/>
    <property type="match status" value="1"/>
</dbReference>
<dbReference type="InterPro" id="IPR001965">
    <property type="entry name" value="Znf_PHD"/>
</dbReference>
<keyword evidence="11" id="KW-1185">Reference proteome</keyword>
<feature type="region of interest" description="Disordered" evidence="7">
    <location>
        <begin position="717"/>
        <end position="785"/>
    </location>
</feature>
<organism evidence="10 11">
    <name type="scientific">Pinctada imbricata</name>
    <name type="common">Atlantic pearl-oyster</name>
    <name type="synonym">Pinctada martensii</name>
    <dbReference type="NCBI Taxonomy" id="66713"/>
    <lineage>
        <taxon>Eukaryota</taxon>
        <taxon>Metazoa</taxon>
        <taxon>Spiralia</taxon>
        <taxon>Lophotrochozoa</taxon>
        <taxon>Mollusca</taxon>
        <taxon>Bivalvia</taxon>
        <taxon>Autobranchia</taxon>
        <taxon>Pteriomorphia</taxon>
        <taxon>Pterioida</taxon>
        <taxon>Pterioidea</taxon>
        <taxon>Pteriidae</taxon>
        <taxon>Pinctada</taxon>
    </lineage>
</organism>
<dbReference type="InterPro" id="IPR050701">
    <property type="entry name" value="Histone_Mod_Regulator"/>
</dbReference>
<feature type="compositionally biased region" description="Polar residues" evidence="7">
    <location>
        <begin position="636"/>
        <end position="650"/>
    </location>
</feature>
<feature type="region of interest" description="Disordered" evidence="7">
    <location>
        <begin position="636"/>
        <end position="702"/>
    </location>
</feature>
<comment type="caution">
    <text evidence="10">The sequence shown here is derived from an EMBL/GenBank/DDBJ whole genome shotgun (WGS) entry which is preliminary data.</text>
</comment>
<dbReference type="InterPro" id="IPR011011">
    <property type="entry name" value="Znf_FYVE_PHD"/>
</dbReference>